<feature type="signal peptide" evidence="1">
    <location>
        <begin position="1"/>
        <end position="18"/>
    </location>
</feature>
<evidence type="ECO:0000313" key="3">
    <source>
        <dbReference type="EMBL" id="KAK3852883.1"/>
    </source>
</evidence>
<dbReference type="Pfam" id="PF01607">
    <property type="entry name" value="CBM_14"/>
    <property type="match status" value="1"/>
</dbReference>
<feature type="chain" id="PRO_5042192564" description="Chitin-binding type-2 domain-containing protein" evidence="1">
    <location>
        <begin position="19"/>
        <end position="299"/>
    </location>
</feature>
<reference evidence="3" key="1">
    <citation type="submission" date="2023-10" db="EMBL/GenBank/DDBJ databases">
        <title>Genome assemblies of two species of porcelain crab, Petrolisthes cinctipes and Petrolisthes manimaculis (Anomura: Porcellanidae).</title>
        <authorList>
            <person name="Angst P."/>
        </authorList>
    </citation>
    <scope>NUCLEOTIDE SEQUENCE</scope>
    <source>
        <strain evidence="3">PB745_01</strain>
        <tissue evidence="3">Gill</tissue>
    </source>
</reference>
<proteinExistence type="predicted"/>
<gene>
    <name evidence="3" type="ORF">Pcinc_040543</name>
</gene>
<evidence type="ECO:0000313" key="4">
    <source>
        <dbReference type="Proteomes" id="UP001286313"/>
    </source>
</evidence>
<dbReference type="GO" id="GO:0005576">
    <property type="term" value="C:extracellular region"/>
    <property type="evidence" value="ECO:0007669"/>
    <property type="project" value="InterPro"/>
</dbReference>
<dbReference type="GO" id="GO:0008061">
    <property type="term" value="F:chitin binding"/>
    <property type="evidence" value="ECO:0007669"/>
    <property type="project" value="InterPro"/>
</dbReference>
<accession>A0AAE1EIJ2</accession>
<dbReference type="InterPro" id="IPR036508">
    <property type="entry name" value="Chitin-bd_dom_sf"/>
</dbReference>
<feature type="domain" description="Chitin-binding type-2" evidence="2">
    <location>
        <begin position="162"/>
        <end position="220"/>
    </location>
</feature>
<dbReference type="AlphaFoldDB" id="A0AAE1EIJ2"/>
<dbReference type="EMBL" id="JAWQEG010007200">
    <property type="protein sequence ID" value="KAK3852883.1"/>
    <property type="molecule type" value="Genomic_DNA"/>
</dbReference>
<evidence type="ECO:0000259" key="2">
    <source>
        <dbReference type="PROSITE" id="PS50940"/>
    </source>
</evidence>
<sequence>MEKLTILFFTINILVVVGGGVSRDACIPDMCPTPGKAVGSLCDCSKYYICLTGNVPSDSPLTCPPEAPYFDPNLPGYCGNDDSKCPTPATGSCPVMCADLASPATPGAIVDPMDCSKYYICESDTSDPIGPVSCQSETPWFNGEKCDSDQAGCCAGSSALCEPYCTTTDIKEIIDPLNCTNYYICLAEGPPSGLYHFSCPSGETFDMTDGVCSAEASCITLCNSTDGGGMTTGSGDCQDTMTCTVEGSFPKCTTCQKQYFFCPTNQGEAYIMECSGDLVFNTDASYPYCVLPADCPHIP</sequence>
<dbReference type="Gene3D" id="2.170.140.10">
    <property type="entry name" value="Chitin binding domain"/>
    <property type="match status" value="1"/>
</dbReference>
<keyword evidence="1" id="KW-0732">Signal</keyword>
<protein>
    <recommendedName>
        <fullName evidence="2">Chitin-binding type-2 domain-containing protein</fullName>
    </recommendedName>
</protein>
<feature type="domain" description="Chitin-binding type-2" evidence="2">
    <location>
        <begin position="240"/>
        <end position="297"/>
    </location>
</feature>
<dbReference type="InterPro" id="IPR002557">
    <property type="entry name" value="Chitin-bd_dom"/>
</dbReference>
<name>A0AAE1EIJ2_PETCI</name>
<comment type="caution">
    <text evidence="3">The sequence shown here is derived from an EMBL/GenBank/DDBJ whole genome shotgun (WGS) entry which is preliminary data.</text>
</comment>
<dbReference type="SMART" id="SM00494">
    <property type="entry name" value="ChtBD2"/>
    <property type="match status" value="4"/>
</dbReference>
<keyword evidence="4" id="KW-1185">Reference proteome</keyword>
<dbReference type="PROSITE" id="PS50940">
    <property type="entry name" value="CHIT_BIND_II"/>
    <property type="match status" value="2"/>
</dbReference>
<evidence type="ECO:0000256" key="1">
    <source>
        <dbReference type="SAM" id="SignalP"/>
    </source>
</evidence>
<organism evidence="3 4">
    <name type="scientific">Petrolisthes cinctipes</name>
    <name type="common">Flat porcelain crab</name>
    <dbReference type="NCBI Taxonomy" id="88211"/>
    <lineage>
        <taxon>Eukaryota</taxon>
        <taxon>Metazoa</taxon>
        <taxon>Ecdysozoa</taxon>
        <taxon>Arthropoda</taxon>
        <taxon>Crustacea</taxon>
        <taxon>Multicrustacea</taxon>
        <taxon>Malacostraca</taxon>
        <taxon>Eumalacostraca</taxon>
        <taxon>Eucarida</taxon>
        <taxon>Decapoda</taxon>
        <taxon>Pleocyemata</taxon>
        <taxon>Anomura</taxon>
        <taxon>Galatheoidea</taxon>
        <taxon>Porcellanidae</taxon>
        <taxon>Petrolisthes</taxon>
    </lineage>
</organism>
<dbReference type="SUPFAM" id="SSF57625">
    <property type="entry name" value="Invertebrate chitin-binding proteins"/>
    <property type="match status" value="1"/>
</dbReference>
<dbReference type="Proteomes" id="UP001286313">
    <property type="component" value="Unassembled WGS sequence"/>
</dbReference>